<organism evidence="2 3">
    <name type="scientific">Cafeteria roenbergensis</name>
    <name type="common">Marine flagellate</name>
    <dbReference type="NCBI Taxonomy" id="33653"/>
    <lineage>
        <taxon>Eukaryota</taxon>
        <taxon>Sar</taxon>
        <taxon>Stramenopiles</taxon>
        <taxon>Bigyra</taxon>
        <taxon>Opalozoa</taxon>
        <taxon>Bicosoecida</taxon>
        <taxon>Cafeteriaceae</taxon>
        <taxon>Cafeteria</taxon>
    </lineage>
</organism>
<keyword evidence="1" id="KW-0812">Transmembrane</keyword>
<comment type="caution">
    <text evidence="2">The sequence shown here is derived from an EMBL/GenBank/DDBJ whole genome shotgun (WGS) entry which is preliminary data.</text>
</comment>
<proteinExistence type="predicted"/>
<sequence>MDHSAPLFAVIASRGGRPCSKHQAQLPAFRIVQDAVRGIEAVSRALESEAPSFCGCPARLAPESLQVLSDAAADRVVSAASTALAAVAGRLDSVQQDADAAVRPTPVRGRPGSAQLAEALVRREADDAAEAEAIEAKAAQVAALVEMVARETADQAETVTVIGDLAKETEEHSDAANAHLLVAAGTGPLFGRSIMILLLALSGVLLMLHWLNP</sequence>
<evidence type="ECO:0000313" key="2">
    <source>
        <dbReference type="EMBL" id="KAA0149449.1"/>
    </source>
</evidence>
<evidence type="ECO:0000256" key="1">
    <source>
        <dbReference type="SAM" id="Phobius"/>
    </source>
</evidence>
<dbReference type="Proteomes" id="UP000323011">
    <property type="component" value="Unassembled WGS sequence"/>
</dbReference>
<keyword evidence="1" id="KW-1133">Transmembrane helix</keyword>
<name>A0A5A8CA34_CAFRO</name>
<keyword evidence="1" id="KW-0472">Membrane</keyword>
<dbReference type="EMBL" id="VLTN01000043">
    <property type="protein sequence ID" value="KAA0149449.1"/>
    <property type="molecule type" value="Genomic_DNA"/>
</dbReference>
<gene>
    <name evidence="2" type="ORF">FNF29_06002</name>
</gene>
<protein>
    <submittedName>
        <fullName evidence="2">Uncharacterized protein</fullName>
    </submittedName>
</protein>
<reference evidence="2 3" key="1">
    <citation type="submission" date="2019-07" db="EMBL/GenBank/DDBJ databases">
        <title>Genomes of Cafeteria roenbergensis.</title>
        <authorList>
            <person name="Fischer M.G."/>
            <person name="Hackl T."/>
            <person name="Roman M."/>
        </authorList>
    </citation>
    <scope>NUCLEOTIDE SEQUENCE [LARGE SCALE GENOMIC DNA]</scope>
    <source>
        <strain evidence="2 3">BVI</strain>
    </source>
</reference>
<dbReference type="AlphaFoldDB" id="A0A5A8CA34"/>
<evidence type="ECO:0000313" key="3">
    <source>
        <dbReference type="Proteomes" id="UP000323011"/>
    </source>
</evidence>
<keyword evidence="3" id="KW-1185">Reference proteome</keyword>
<feature type="transmembrane region" description="Helical" evidence="1">
    <location>
        <begin position="189"/>
        <end position="211"/>
    </location>
</feature>
<accession>A0A5A8CA34</accession>